<dbReference type="InterPro" id="IPR017261">
    <property type="entry name" value="DNA_mismatch_repair_MutS/MSH"/>
</dbReference>
<evidence type="ECO:0000259" key="11">
    <source>
        <dbReference type="PROSITE" id="PS00486"/>
    </source>
</evidence>
<dbReference type="GO" id="GO:0003684">
    <property type="term" value="F:damaged DNA binding"/>
    <property type="evidence" value="ECO:0007669"/>
    <property type="project" value="UniProtKB-UniRule"/>
</dbReference>
<evidence type="ECO:0000313" key="12">
    <source>
        <dbReference type="EMBL" id="PMC58902.1"/>
    </source>
</evidence>
<dbReference type="SMART" id="SM00534">
    <property type="entry name" value="MUTSac"/>
    <property type="match status" value="1"/>
</dbReference>
<dbReference type="OrthoDB" id="9802448at2"/>
<dbReference type="InterPro" id="IPR000432">
    <property type="entry name" value="DNA_mismatch_repair_MutS_C"/>
</dbReference>
<organism evidence="12 13">
    <name type="scientific">Dolosicoccus paucivorans</name>
    <dbReference type="NCBI Taxonomy" id="84521"/>
    <lineage>
        <taxon>Bacteria</taxon>
        <taxon>Bacillati</taxon>
        <taxon>Bacillota</taxon>
        <taxon>Bacilli</taxon>
        <taxon>Lactobacillales</taxon>
        <taxon>Aerococcaceae</taxon>
        <taxon>Dolosicoccus</taxon>
    </lineage>
</organism>
<dbReference type="AlphaFoldDB" id="A0A2N6SPC2"/>
<dbReference type="SUPFAM" id="SSF55271">
    <property type="entry name" value="DNA repair protein MutS, domain I"/>
    <property type="match status" value="1"/>
</dbReference>
<dbReference type="EMBL" id="PNHE01000004">
    <property type="protein sequence ID" value="PMC58902.1"/>
    <property type="molecule type" value="Genomic_DNA"/>
</dbReference>
<comment type="caution">
    <text evidence="12">The sequence shown here is derived from an EMBL/GenBank/DDBJ whole genome shotgun (WGS) entry which is preliminary data.</text>
</comment>
<dbReference type="InterPro" id="IPR005748">
    <property type="entry name" value="DNA_mismatch_repair_MutS"/>
</dbReference>
<sequence length="860" mass="98596">MSQSSPTPMMKQYFKIKEQYPDAFLFFRLGDFYELFYEDAKEAARILEITLTARNKNADNPIPMCGVPHHSSKDYIKKLVEEGHKVAICEQLEDPRTTKGMVKRDVIQVITPGTIMEEGATQANENNYLATVTESENGYILSYVDFSTGETNLTHMNSIDQLLQEIETIQPTELVYKDNATDHLIDALKTIKSVYLSSMDSTISKSTDPLWELEQATEEEAINLNVLFDYLQSVQKQAFYHMRPVTRYQLKDYLQMSLQTKIQLELTRSLRTHRRKGSLLWLIDKTKTAMGGRLLHQWLEKPLIDKKELTTRHEKVSVLLENFFYRHDLVSFLNHIYDLERLVTKISLGSANARDLDQLRFSLQQIPLINQILDDLNEQVGHTVFDRLNPLSDLYELLEETLVDDPPISTTQGDLIKDGVSDKLDKYRDALKNGQQWLLDLQQREREKTGLSTLKVGYNRVFGYYIEISRKQSELLEDDVYERKQTLANTERFITQELKDIEKVMLEADEKSIALEYELFAELRQQVMPYIEELQFVAQQIAQMDVLCNFATISEEENYVRATLVSHDEGLILKDSRHPVVERLLGKAHFVPNDVTITSQQPLLLLTGPNMSGKSTYMRQVAFCIILNQMGCFVPASQAQLPIVDQIYTRLGSSDDTASGQSTFMVEMMETNEAIRHATSNSLLLFDEIGRGTATYDGMALAEAILYYIAEKVQAATIFSTHYHELTDLDQKISSLRNIHVGAIEENNQVIFQHKILDGPADKSYGIHVARLAGLPEEVLQRSESVLETLEASSYPSRKNDQGIISQVQELDTPKQMSLFTVEENPNLEKLQQEIETISLLNLTPLQAMQYIEQWQQMLK</sequence>
<dbReference type="GO" id="GO:0140664">
    <property type="term" value="F:ATP-dependent DNA damage sensor activity"/>
    <property type="evidence" value="ECO:0007669"/>
    <property type="project" value="InterPro"/>
</dbReference>
<dbReference type="PANTHER" id="PTHR11361:SF34">
    <property type="entry name" value="DNA MISMATCH REPAIR PROTEIN MSH1, MITOCHONDRIAL"/>
    <property type="match status" value="1"/>
</dbReference>
<dbReference type="FunFam" id="1.10.1420.10:FF:000001">
    <property type="entry name" value="DNA mismatch repair protein MutS"/>
    <property type="match status" value="1"/>
</dbReference>
<dbReference type="RefSeq" id="WP_102227282.1">
    <property type="nucleotide sequence ID" value="NZ_PNFY01000001.1"/>
</dbReference>
<evidence type="ECO:0000256" key="10">
    <source>
        <dbReference type="RuleBase" id="RU003756"/>
    </source>
</evidence>
<dbReference type="Gene3D" id="3.40.1170.10">
    <property type="entry name" value="DNA repair protein MutS, domain I"/>
    <property type="match status" value="1"/>
</dbReference>
<dbReference type="InterPro" id="IPR036678">
    <property type="entry name" value="MutS_con_dom_sf"/>
</dbReference>
<evidence type="ECO:0000313" key="13">
    <source>
        <dbReference type="Proteomes" id="UP000235682"/>
    </source>
</evidence>
<dbReference type="Pfam" id="PF05190">
    <property type="entry name" value="MutS_IV"/>
    <property type="match status" value="1"/>
</dbReference>
<keyword evidence="3 9" id="KW-0547">Nucleotide-binding</keyword>
<dbReference type="GO" id="GO:0030983">
    <property type="term" value="F:mismatched DNA binding"/>
    <property type="evidence" value="ECO:0007669"/>
    <property type="project" value="InterPro"/>
</dbReference>
<keyword evidence="7 9" id="KW-0234">DNA repair</keyword>
<dbReference type="InterPro" id="IPR007861">
    <property type="entry name" value="DNA_mismatch_repair_MutS_clamp"/>
</dbReference>
<comment type="function">
    <text evidence="8 9">This protein is involved in the repair of mismatches in DNA. It is possible that it carries out the mismatch recognition step. This protein has a weak ATPase activity.</text>
</comment>
<evidence type="ECO:0000256" key="1">
    <source>
        <dbReference type="ARBA" id="ARBA00006271"/>
    </source>
</evidence>
<dbReference type="InterPro" id="IPR007860">
    <property type="entry name" value="DNA_mmatch_repair_MutS_con_dom"/>
</dbReference>
<evidence type="ECO:0000256" key="4">
    <source>
        <dbReference type="ARBA" id="ARBA00022763"/>
    </source>
</evidence>
<feature type="binding site" evidence="9">
    <location>
        <begin position="608"/>
        <end position="615"/>
    </location>
    <ligand>
        <name>ATP</name>
        <dbReference type="ChEBI" id="CHEBI:30616"/>
    </ligand>
</feature>
<dbReference type="PANTHER" id="PTHR11361">
    <property type="entry name" value="DNA MISMATCH REPAIR PROTEIN MUTS FAMILY MEMBER"/>
    <property type="match status" value="1"/>
</dbReference>
<dbReference type="SUPFAM" id="SSF48334">
    <property type="entry name" value="DNA repair protein MutS, domain III"/>
    <property type="match status" value="1"/>
</dbReference>
<name>A0A2N6SPC2_9LACT</name>
<dbReference type="FunFam" id="3.40.50.300:FF:000870">
    <property type="entry name" value="MutS protein homolog 4"/>
    <property type="match status" value="1"/>
</dbReference>
<dbReference type="Pfam" id="PF00488">
    <property type="entry name" value="MutS_V"/>
    <property type="match status" value="1"/>
</dbReference>
<dbReference type="FunFam" id="3.40.1170.10:FF:000001">
    <property type="entry name" value="DNA mismatch repair protein MutS"/>
    <property type="match status" value="1"/>
</dbReference>
<evidence type="ECO:0000256" key="6">
    <source>
        <dbReference type="ARBA" id="ARBA00023125"/>
    </source>
</evidence>
<dbReference type="NCBIfam" id="NF003810">
    <property type="entry name" value="PRK05399.1"/>
    <property type="match status" value="1"/>
</dbReference>
<evidence type="ECO:0000256" key="3">
    <source>
        <dbReference type="ARBA" id="ARBA00022741"/>
    </source>
</evidence>
<dbReference type="Pfam" id="PF05192">
    <property type="entry name" value="MutS_III"/>
    <property type="match status" value="1"/>
</dbReference>
<keyword evidence="6 9" id="KW-0238">DNA-binding</keyword>
<dbReference type="Pfam" id="PF01624">
    <property type="entry name" value="MutS_I"/>
    <property type="match status" value="1"/>
</dbReference>
<dbReference type="InterPro" id="IPR007696">
    <property type="entry name" value="DNA_mismatch_repair_MutS_core"/>
</dbReference>
<comment type="similarity">
    <text evidence="1 9 10">Belongs to the DNA mismatch repair MutS family.</text>
</comment>
<keyword evidence="4 9" id="KW-0227">DNA damage</keyword>
<evidence type="ECO:0000256" key="8">
    <source>
        <dbReference type="ARBA" id="ARBA00024647"/>
    </source>
</evidence>
<dbReference type="PROSITE" id="PS00486">
    <property type="entry name" value="DNA_MISMATCH_REPAIR_2"/>
    <property type="match status" value="1"/>
</dbReference>
<dbReference type="GO" id="GO:0005829">
    <property type="term" value="C:cytosol"/>
    <property type="evidence" value="ECO:0007669"/>
    <property type="project" value="TreeGrafter"/>
</dbReference>
<dbReference type="GO" id="GO:0005524">
    <property type="term" value="F:ATP binding"/>
    <property type="evidence" value="ECO:0007669"/>
    <property type="project" value="UniProtKB-UniRule"/>
</dbReference>
<dbReference type="InterPro" id="IPR007695">
    <property type="entry name" value="DNA_mismatch_repair_MutS-lik_N"/>
</dbReference>
<dbReference type="Gene3D" id="1.10.1420.10">
    <property type="match status" value="2"/>
</dbReference>
<dbReference type="InterPro" id="IPR016151">
    <property type="entry name" value="DNA_mismatch_repair_MutS_N"/>
</dbReference>
<dbReference type="NCBIfam" id="TIGR01070">
    <property type="entry name" value="mutS1"/>
    <property type="match status" value="1"/>
</dbReference>
<keyword evidence="5 9" id="KW-0067">ATP-binding</keyword>
<evidence type="ECO:0000256" key="2">
    <source>
        <dbReference type="ARBA" id="ARBA00021982"/>
    </source>
</evidence>
<dbReference type="PIRSF" id="PIRSF037677">
    <property type="entry name" value="DNA_mis_repair_Msh6"/>
    <property type="match status" value="1"/>
</dbReference>
<dbReference type="InterPro" id="IPR045076">
    <property type="entry name" value="MutS"/>
</dbReference>
<keyword evidence="13" id="KW-1185">Reference proteome</keyword>
<gene>
    <name evidence="9 12" type="primary">mutS</name>
    <name evidence="12" type="ORF">CJ205_01665</name>
</gene>
<dbReference type="HAMAP" id="MF_00096">
    <property type="entry name" value="MutS"/>
    <property type="match status" value="1"/>
</dbReference>
<dbReference type="Proteomes" id="UP000235682">
    <property type="component" value="Unassembled WGS sequence"/>
</dbReference>
<evidence type="ECO:0000256" key="9">
    <source>
        <dbReference type="HAMAP-Rule" id="MF_00096"/>
    </source>
</evidence>
<dbReference type="Gene3D" id="3.30.420.110">
    <property type="entry name" value="MutS, connector domain"/>
    <property type="match status" value="1"/>
</dbReference>
<dbReference type="InterPro" id="IPR036187">
    <property type="entry name" value="DNA_mismatch_repair_MutS_sf"/>
</dbReference>
<dbReference type="Gene3D" id="3.40.50.300">
    <property type="entry name" value="P-loop containing nucleotide triphosphate hydrolases"/>
    <property type="match status" value="1"/>
</dbReference>
<dbReference type="SMART" id="SM00533">
    <property type="entry name" value="MUTSd"/>
    <property type="match status" value="1"/>
</dbReference>
<dbReference type="STRING" id="84521.SAMN04487994_102820"/>
<reference evidence="12 13" key="1">
    <citation type="submission" date="2017-09" db="EMBL/GenBank/DDBJ databases">
        <title>Bacterial strain isolated from the female urinary microbiota.</title>
        <authorList>
            <person name="Thomas-White K."/>
            <person name="Kumar N."/>
            <person name="Forster S."/>
            <person name="Putonti C."/>
            <person name="Lawley T."/>
            <person name="Wolfe A.J."/>
        </authorList>
    </citation>
    <scope>NUCLEOTIDE SEQUENCE [LARGE SCALE GENOMIC DNA]</scope>
    <source>
        <strain evidence="12 13">UMB0852</strain>
    </source>
</reference>
<evidence type="ECO:0000256" key="7">
    <source>
        <dbReference type="ARBA" id="ARBA00023204"/>
    </source>
</evidence>
<accession>A0A2N6SPC2</accession>
<feature type="domain" description="DNA mismatch repair proteins mutS family" evidence="11">
    <location>
        <begin position="682"/>
        <end position="698"/>
    </location>
</feature>
<dbReference type="Pfam" id="PF05188">
    <property type="entry name" value="MutS_II"/>
    <property type="match status" value="1"/>
</dbReference>
<evidence type="ECO:0000256" key="5">
    <source>
        <dbReference type="ARBA" id="ARBA00022840"/>
    </source>
</evidence>
<dbReference type="SUPFAM" id="SSF52540">
    <property type="entry name" value="P-loop containing nucleoside triphosphate hydrolases"/>
    <property type="match status" value="1"/>
</dbReference>
<dbReference type="InterPro" id="IPR027417">
    <property type="entry name" value="P-loop_NTPase"/>
</dbReference>
<dbReference type="SUPFAM" id="SSF53150">
    <property type="entry name" value="DNA repair protein MutS, domain II"/>
    <property type="match status" value="1"/>
</dbReference>
<dbReference type="GO" id="GO:0006298">
    <property type="term" value="P:mismatch repair"/>
    <property type="evidence" value="ECO:0007669"/>
    <property type="project" value="UniProtKB-UniRule"/>
</dbReference>
<protein>
    <recommendedName>
        <fullName evidence="2 9">DNA mismatch repair protein MutS</fullName>
    </recommendedName>
</protein>
<proteinExistence type="inferred from homology"/>